<name>A0A0M6W8E0_LACPA</name>
<feature type="domain" description="Beta-lactamase class A catalytic" evidence="1">
    <location>
        <begin position="155"/>
        <end position="283"/>
    </location>
</feature>
<organism evidence="2">
    <name type="scientific">Lacticaseibacillus paracasei</name>
    <name type="common">Lactobacillus paracasei</name>
    <dbReference type="NCBI Taxonomy" id="1597"/>
    <lineage>
        <taxon>Bacteria</taxon>
        <taxon>Bacillati</taxon>
        <taxon>Bacillota</taxon>
        <taxon>Bacilli</taxon>
        <taxon>Lactobacillales</taxon>
        <taxon>Lactobacillaceae</taxon>
        <taxon>Lacticaseibacillus</taxon>
    </lineage>
</organism>
<dbReference type="Gene3D" id="3.40.710.10">
    <property type="entry name" value="DD-peptidase/beta-lactamase superfamily"/>
    <property type="match status" value="1"/>
</dbReference>
<dbReference type="GO" id="GO:0008800">
    <property type="term" value="F:beta-lactamase activity"/>
    <property type="evidence" value="ECO:0007669"/>
    <property type="project" value="InterPro"/>
</dbReference>
<dbReference type="EMBL" id="LN846901">
    <property type="protein sequence ID" value="CRL16932.1"/>
    <property type="molecule type" value="Genomic_DNA"/>
</dbReference>
<dbReference type="SUPFAM" id="SSF56601">
    <property type="entry name" value="beta-lactamase/transpeptidase-like"/>
    <property type="match status" value="1"/>
</dbReference>
<protein>
    <submittedName>
        <fullName evidence="2">Beta-lactamase class A</fullName>
    </submittedName>
</protein>
<sequence>MRKQLRQKKVKLRWNRIISFASACILILSMLIGLTISVLNDTTRNTSAASKPSDNNPVSDTQTKIKNNLTRYLASVTSNGNVAVDFYNLSPVSGSQAAQESNAAVYTEGSLAVSFNGTQRMIAASTYKLYITAWLFHEIEVGAITWTDNDEDGFQRMIINSDNDYSEAILDQYGAKVLNKYYATLGTGYVFKSSGATTTSNDLMTILKAIQKGTGPFDNASLRKKLLTAMENQVYRDGIPAAAEQVASGSTVQDKVGWIGSTDNDAGIVTTPKGDRYLLVIMTDNGDYQDFSQIEKIASKIQTIVYGKQ</sequence>
<dbReference type="Pfam" id="PF13354">
    <property type="entry name" value="Beta-lactamase2"/>
    <property type="match status" value="1"/>
</dbReference>
<dbReference type="PANTHER" id="PTHR35333">
    <property type="entry name" value="BETA-LACTAMASE"/>
    <property type="match status" value="1"/>
</dbReference>
<dbReference type="AlphaFoldDB" id="A0A0M6W8E0"/>
<evidence type="ECO:0000313" key="2">
    <source>
        <dbReference type="EMBL" id="CRL16932.1"/>
    </source>
</evidence>
<dbReference type="InterPro" id="IPR045155">
    <property type="entry name" value="Beta-lactam_cat"/>
</dbReference>
<reference evidence="2" key="1">
    <citation type="journal article" date="2015" name="Front. Microbiol.">
        <title>The vaginal isolate Lactobacillus paracasei LPC-S01 (DSM 26760) is suitable for oral administration.</title>
        <authorList>
            <person name="Balzaretti S."/>
            <person name="Taverniti V."/>
            <person name="Rondini G."/>
            <person name="Marcolegio G."/>
            <person name="Minuzzo M."/>
            <person name="Remagni M.C."/>
            <person name="Fiore W."/>
            <person name="Arioli S."/>
            <person name="Guglielmetti S."/>
        </authorList>
    </citation>
    <scope>NUCLEOTIDE SEQUENCE</scope>
    <source>
        <strain evidence="2">LPC-S01</strain>
    </source>
</reference>
<dbReference type="PANTHER" id="PTHR35333:SF3">
    <property type="entry name" value="BETA-LACTAMASE-TYPE TRANSPEPTIDASE FOLD CONTAINING PROTEIN"/>
    <property type="match status" value="1"/>
</dbReference>
<dbReference type="InterPro" id="IPR000871">
    <property type="entry name" value="Beta-lactam_class-A"/>
</dbReference>
<dbReference type="GO" id="GO:0030655">
    <property type="term" value="P:beta-lactam antibiotic catabolic process"/>
    <property type="evidence" value="ECO:0007669"/>
    <property type="project" value="InterPro"/>
</dbReference>
<accession>A0A0M6W8E0</accession>
<proteinExistence type="predicted"/>
<dbReference type="InterPro" id="IPR012338">
    <property type="entry name" value="Beta-lactam/transpept-like"/>
</dbReference>
<dbReference type="GO" id="GO:0046677">
    <property type="term" value="P:response to antibiotic"/>
    <property type="evidence" value="ECO:0007669"/>
    <property type="project" value="InterPro"/>
</dbReference>
<evidence type="ECO:0000259" key="1">
    <source>
        <dbReference type="Pfam" id="PF13354"/>
    </source>
</evidence>